<dbReference type="CDD" id="cd04458">
    <property type="entry name" value="CSP_CDS"/>
    <property type="match status" value="1"/>
</dbReference>
<feature type="compositionally biased region" description="Basic and acidic residues" evidence="1">
    <location>
        <begin position="71"/>
        <end position="89"/>
    </location>
</feature>
<sequence length="245" mass="27602">MNKQGTIVRWDAERGFGFVRSAGDSADVFFHIRDYRGGSAAPAEGPVVRFEEIHVGGKGPRAMAVSPLDYVDPRRPASHETPRRRDGTRRPPPPPHVAVEMRAMALLVPAYAALLVWSAWTQRLLVPVVLAVPLLSVLAFYLYWRDKFAAQHNAWRTPENVLHAASEAGGWPGAWLAQRLLRHKSSKESFRRVYWGTVVLHWALLALWFLQHAGPLSRRFQLQASTSSSEPVMLRSVRSVWTLAR</sequence>
<evidence type="ECO:0000313" key="4">
    <source>
        <dbReference type="EMBL" id="TXC66576.1"/>
    </source>
</evidence>
<feature type="region of interest" description="Disordered" evidence="1">
    <location>
        <begin position="71"/>
        <end position="95"/>
    </location>
</feature>
<evidence type="ECO:0000313" key="5">
    <source>
        <dbReference type="Proteomes" id="UP000321832"/>
    </source>
</evidence>
<feature type="transmembrane region" description="Helical" evidence="2">
    <location>
        <begin position="124"/>
        <end position="144"/>
    </location>
</feature>
<dbReference type="InterPro" id="IPR011129">
    <property type="entry name" value="CSD"/>
</dbReference>
<dbReference type="Gene3D" id="2.40.50.140">
    <property type="entry name" value="Nucleic acid-binding proteins"/>
    <property type="match status" value="1"/>
</dbReference>
<dbReference type="AlphaFoldDB" id="A0A5C6U485"/>
<accession>A0A5C6U485</accession>
<keyword evidence="2" id="KW-0472">Membrane</keyword>
<dbReference type="EMBL" id="VOPW01000001">
    <property type="protein sequence ID" value="TXC66576.1"/>
    <property type="molecule type" value="Genomic_DNA"/>
</dbReference>
<dbReference type="SUPFAM" id="SSF50249">
    <property type="entry name" value="Nucleic acid-binding proteins"/>
    <property type="match status" value="1"/>
</dbReference>
<dbReference type="Pfam" id="PF00313">
    <property type="entry name" value="CSD"/>
    <property type="match status" value="1"/>
</dbReference>
<name>A0A5C6U485_9BURK</name>
<dbReference type="InterPro" id="IPR002059">
    <property type="entry name" value="CSP_DNA-bd"/>
</dbReference>
<dbReference type="Pfam" id="PF06961">
    <property type="entry name" value="DUF1294"/>
    <property type="match status" value="1"/>
</dbReference>
<evidence type="ECO:0000256" key="2">
    <source>
        <dbReference type="SAM" id="Phobius"/>
    </source>
</evidence>
<proteinExistence type="predicted"/>
<dbReference type="GO" id="GO:0005829">
    <property type="term" value="C:cytosol"/>
    <property type="evidence" value="ECO:0007669"/>
    <property type="project" value="UniProtKB-ARBA"/>
</dbReference>
<gene>
    <name evidence="4" type="ORF">FSC37_14280</name>
</gene>
<feature type="transmembrane region" description="Helical" evidence="2">
    <location>
        <begin position="99"/>
        <end position="118"/>
    </location>
</feature>
<feature type="transmembrane region" description="Helical" evidence="2">
    <location>
        <begin position="193"/>
        <end position="210"/>
    </location>
</feature>
<dbReference type="InterPro" id="IPR012340">
    <property type="entry name" value="NA-bd_OB-fold"/>
</dbReference>
<dbReference type="InterPro" id="IPR010718">
    <property type="entry name" value="DUF1294"/>
</dbReference>
<keyword evidence="2" id="KW-0812">Transmembrane</keyword>
<dbReference type="PROSITE" id="PS51857">
    <property type="entry name" value="CSD_2"/>
    <property type="match status" value="1"/>
</dbReference>
<dbReference type="SMART" id="SM00357">
    <property type="entry name" value="CSP"/>
    <property type="match status" value="1"/>
</dbReference>
<evidence type="ECO:0000259" key="3">
    <source>
        <dbReference type="PROSITE" id="PS51857"/>
    </source>
</evidence>
<evidence type="ECO:0000256" key="1">
    <source>
        <dbReference type="SAM" id="MobiDB-lite"/>
    </source>
</evidence>
<keyword evidence="2" id="KW-1133">Transmembrane helix</keyword>
<organism evidence="4 5">
    <name type="scientific">Piscinibacter aquaticus</name>
    <dbReference type="NCBI Taxonomy" id="392597"/>
    <lineage>
        <taxon>Bacteria</taxon>
        <taxon>Pseudomonadati</taxon>
        <taxon>Pseudomonadota</taxon>
        <taxon>Betaproteobacteria</taxon>
        <taxon>Burkholderiales</taxon>
        <taxon>Sphaerotilaceae</taxon>
        <taxon>Piscinibacter</taxon>
    </lineage>
</organism>
<protein>
    <submittedName>
        <fullName evidence="4">DUF1294 domain-containing protein</fullName>
    </submittedName>
</protein>
<comment type="caution">
    <text evidence="4">The sequence shown here is derived from an EMBL/GenBank/DDBJ whole genome shotgun (WGS) entry which is preliminary data.</text>
</comment>
<reference evidence="4 5" key="1">
    <citation type="submission" date="2019-08" db="EMBL/GenBank/DDBJ databases">
        <authorList>
            <person name="Khan S.A."/>
            <person name="Jeon C.O."/>
            <person name="Jeong S.E."/>
        </authorList>
    </citation>
    <scope>NUCLEOTIDE SEQUENCE [LARGE SCALE GENOMIC DNA]</scope>
    <source>
        <strain evidence="5">IMCC1728</strain>
    </source>
</reference>
<feature type="domain" description="CSD" evidence="3">
    <location>
        <begin position="2"/>
        <end position="67"/>
    </location>
</feature>
<keyword evidence="5" id="KW-1185">Reference proteome</keyword>
<dbReference type="Proteomes" id="UP000321832">
    <property type="component" value="Unassembled WGS sequence"/>
</dbReference>
<dbReference type="GO" id="GO:0003676">
    <property type="term" value="F:nucleic acid binding"/>
    <property type="evidence" value="ECO:0007669"/>
    <property type="project" value="InterPro"/>
</dbReference>